<dbReference type="RefSeq" id="WP_189772793.1">
    <property type="nucleotide sequence ID" value="NZ_BNCK01000008.1"/>
</dbReference>
<dbReference type="EMBL" id="BNCK01000008">
    <property type="protein sequence ID" value="GHG01311.1"/>
    <property type="molecule type" value="Genomic_DNA"/>
</dbReference>
<sequence length="265" mass="29961">MLKNKTIPFDGEIIDNLCGLYSHFDKLPETVFCNNEDVTYCKSKLPFPAFNCVINTNLTSESANSKVEDIIGCFSQLNLPFCWNVSRSSLPVGLDNILKNKGFVLADTQSGMSMNILGYRKSERQTNLEINVVSAREELDLWATTFQQGFEIPEFVSQAFLEIYRTFGFEPHSKIRCFIGFYNNKPVCTAALFFTPKSAGIYSMSTIPDFRRMGFGQAIAEYILEYAAKLGNDKAVLFATDAGKRIYKKLGFVENDVSDIYLYNK</sequence>
<keyword evidence="3" id="KW-1185">Reference proteome</keyword>
<reference evidence="2" key="2">
    <citation type="submission" date="2020-09" db="EMBL/GenBank/DDBJ databases">
        <authorList>
            <person name="Sun Q."/>
            <person name="Kim S."/>
        </authorList>
    </citation>
    <scope>NUCLEOTIDE SEQUENCE</scope>
    <source>
        <strain evidence="2">KCTC 42731</strain>
    </source>
</reference>
<dbReference type="PROSITE" id="PS51186">
    <property type="entry name" value="GNAT"/>
    <property type="match status" value="1"/>
</dbReference>
<dbReference type="GO" id="GO:0016747">
    <property type="term" value="F:acyltransferase activity, transferring groups other than amino-acyl groups"/>
    <property type="evidence" value="ECO:0007669"/>
    <property type="project" value="InterPro"/>
</dbReference>
<protein>
    <submittedName>
        <fullName evidence="2">N-acetyltransferase</fullName>
    </submittedName>
</protein>
<dbReference type="Proteomes" id="UP000623842">
    <property type="component" value="Unassembled WGS sequence"/>
</dbReference>
<dbReference type="CDD" id="cd04301">
    <property type="entry name" value="NAT_SF"/>
    <property type="match status" value="1"/>
</dbReference>
<name>A0A919EMT4_9GAMM</name>
<comment type="caution">
    <text evidence="2">The sequence shown here is derived from an EMBL/GenBank/DDBJ whole genome shotgun (WGS) entry which is preliminary data.</text>
</comment>
<dbReference type="Pfam" id="PF00583">
    <property type="entry name" value="Acetyltransf_1"/>
    <property type="match status" value="1"/>
</dbReference>
<dbReference type="SUPFAM" id="SSF55729">
    <property type="entry name" value="Acyl-CoA N-acyltransferases (Nat)"/>
    <property type="match status" value="1"/>
</dbReference>
<reference evidence="2" key="1">
    <citation type="journal article" date="2014" name="Int. J. Syst. Evol. Microbiol.">
        <title>Complete genome sequence of Corynebacterium casei LMG S-19264T (=DSM 44701T), isolated from a smear-ripened cheese.</title>
        <authorList>
            <consortium name="US DOE Joint Genome Institute (JGI-PGF)"/>
            <person name="Walter F."/>
            <person name="Albersmeier A."/>
            <person name="Kalinowski J."/>
            <person name="Ruckert C."/>
        </authorList>
    </citation>
    <scope>NUCLEOTIDE SEQUENCE</scope>
    <source>
        <strain evidence="2">KCTC 42731</strain>
    </source>
</reference>
<accession>A0A919EMT4</accession>
<evidence type="ECO:0000313" key="2">
    <source>
        <dbReference type="EMBL" id="GHG01311.1"/>
    </source>
</evidence>
<feature type="domain" description="N-acetyltransferase" evidence="1">
    <location>
        <begin position="130"/>
        <end position="265"/>
    </location>
</feature>
<dbReference type="Gene3D" id="3.40.630.30">
    <property type="match status" value="1"/>
</dbReference>
<evidence type="ECO:0000313" key="3">
    <source>
        <dbReference type="Proteomes" id="UP000623842"/>
    </source>
</evidence>
<organism evidence="2 3">
    <name type="scientific">Thalassotalea marina</name>
    <dbReference type="NCBI Taxonomy" id="1673741"/>
    <lineage>
        <taxon>Bacteria</taxon>
        <taxon>Pseudomonadati</taxon>
        <taxon>Pseudomonadota</taxon>
        <taxon>Gammaproteobacteria</taxon>
        <taxon>Alteromonadales</taxon>
        <taxon>Colwelliaceae</taxon>
        <taxon>Thalassotalea</taxon>
    </lineage>
</organism>
<evidence type="ECO:0000259" key="1">
    <source>
        <dbReference type="PROSITE" id="PS51186"/>
    </source>
</evidence>
<proteinExistence type="predicted"/>
<gene>
    <name evidence="2" type="ORF">GCM10017161_32470</name>
</gene>
<dbReference type="InterPro" id="IPR000182">
    <property type="entry name" value="GNAT_dom"/>
</dbReference>
<dbReference type="InterPro" id="IPR016181">
    <property type="entry name" value="Acyl_CoA_acyltransferase"/>
</dbReference>
<dbReference type="AlphaFoldDB" id="A0A919EMT4"/>